<dbReference type="FunFam" id="1.10.1240.10:FF:000001">
    <property type="entry name" value="Methionine synthase"/>
    <property type="match status" value="1"/>
</dbReference>
<dbReference type="OrthoDB" id="9803687at2"/>
<evidence type="ECO:0000256" key="22">
    <source>
        <dbReference type="PIRSR" id="PIRSR000381-1"/>
    </source>
</evidence>
<feature type="binding site" evidence="23">
    <location>
        <position position="840"/>
    </location>
    <ligand>
        <name>methylcob(III)alamin</name>
        <dbReference type="ChEBI" id="CHEBI:28115"/>
    </ligand>
</feature>
<gene>
    <name evidence="30" type="ORF">D3227_26085</name>
</gene>
<keyword evidence="13 21" id="KW-0479">Metal-binding</keyword>
<dbReference type="Pfam" id="PF02574">
    <property type="entry name" value="S-methyl_trans"/>
    <property type="match status" value="1"/>
</dbReference>
<evidence type="ECO:0000256" key="5">
    <source>
        <dbReference type="ARBA" id="ARBA00010398"/>
    </source>
</evidence>
<dbReference type="InterPro" id="IPR000489">
    <property type="entry name" value="Pterin-binding_dom"/>
</dbReference>
<dbReference type="InterPro" id="IPR003759">
    <property type="entry name" value="Cbl-bd_cap"/>
</dbReference>
<evidence type="ECO:0000256" key="19">
    <source>
        <dbReference type="ARBA" id="ARBA00031040"/>
    </source>
</evidence>
<dbReference type="PROSITE" id="PS50974">
    <property type="entry name" value="ADOMET_ACTIVATION"/>
    <property type="match status" value="1"/>
</dbReference>
<dbReference type="EMBL" id="QZWZ01000024">
    <property type="protein sequence ID" value="RJT32863.1"/>
    <property type="molecule type" value="Genomic_DNA"/>
</dbReference>
<sequence length="1269" mass="138607">MSQSSSSLDDLFGPVAATPDGSEVLAALTVAARERILILDGAMGTQIQGLGFDESQFRGEAFAGCACHQQGNNDLLILTQPKAIEEIHYRYAIAGADILETNTFSSTSIAQADYSMEDAVYALNRDGARLVRRAAERALQADGKRRFVAGALGPTNRTASMSPDVNNPGYRAVTFDDLRHAYGEQLRGLIDGGADIILIETIFDTLNAKAAIFACNEIFIEKGVHLPVMISGTITDLSGRTLSGQTPTAFWHSVRHASPFTIGLNCALGANAMREHLAEISGVANTFVCAYPNAGLPNEFGQYDESPEFMAAQIEDFAREGLVNVVGGCCGSTPDHIRAIAEAMRKYPPRAIPDIEPKMRLSGLEPFTLTDEIPFVNVGERTNVTGSAKFRKLITAGDYVAALDVARDQVANGAQIIDINMDEGLIDSKKAMVEYLNLIAAEPDIARVPVMVDSSKWEIIEAGLKCVQGKPLVNSISMKEGEEAFLHHAKLVRAYGAAVVVMAFDEDGQADTRARKVEICTRAYKLLTEQAGFPPEDIVFDPNVFAIATGIEEHDNYGVDFIEATGEVTATLPHVHISGGVSNLSFSFRGNEPVREAMHAVFLYHAIQRGMDMGIVNAGQLAVYDTIEPELREACEDVVLNRVPRTSGTATERMLEIAERFKGTAGKEGRERDLAWRELPVEQRISHALVNGITEFIDADTEEARLAAERPLHVIEGPLMAGMNVVGDLFGAGKMFLPQVVKSARVMKQAVAGLLPHMEAEKLANAANGIDNGERQTAGKILMATVKGDVHDIGKNIVGVVLACNNYEIIDLGVMVPAAKILQTARERQVDIIGLSGLITPSLDEMAHMAAEMEREGFDIPLLIGGATTSRVHTAVKIHPRYTRGQTVYVTDASRAVGVVSSLLSNETRGGYVDTVRAEYKKVADAHARSEADKQRLPLSKARANAHRIDWSAYEPTKPSFAGVKVFENWDLAELARYIDWSPFFQTWELKGRYPRILEDEAQGPAARQLFEDAQAMLEKIIAEKWFAPRGVIGFWPANAVGDDIKLFTDDTRSSELATFFTLRQQLTKRDGKANVALSDFVAPSNSGKPDYIGGFIVTAGIEEVAIAERFERANDDYSSIMVKALADRFAEAFAERMHEKVRKEFWGYAPDEALAPDELIGEPYRGIRPAPGYPAQPDHTEKATLFRLLDGEGNAGVSLTESYAMWPGSSVSGIYLSHPESYYFGVAKVERDQVEDYARRKDMPLAEVERWLGPILNYVPALYAEAAE</sequence>
<dbReference type="GO" id="GO:0008270">
    <property type="term" value="F:zinc ion binding"/>
    <property type="evidence" value="ECO:0007669"/>
    <property type="project" value="UniProtKB-UniRule"/>
</dbReference>
<dbReference type="InterPro" id="IPR004223">
    <property type="entry name" value="VitB12-dep_Met_synth_activ_dom"/>
</dbReference>
<evidence type="ECO:0000256" key="11">
    <source>
        <dbReference type="ARBA" id="ARBA00022679"/>
    </source>
</evidence>
<feature type="binding site" evidence="22 24">
    <location>
        <position position="266"/>
    </location>
    <ligand>
        <name>Zn(2+)</name>
        <dbReference type="ChEBI" id="CHEBI:29105"/>
    </ligand>
</feature>
<dbReference type="InterPro" id="IPR003726">
    <property type="entry name" value="HCY_dom"/>
</dbReference>
<feature type="binding site" evidence="23">
    <location>
        <begin position="788"/>
        <end position="792"/>
    </location>
    <ligand>
        <name>methylcob(III)alamin</name>
        <dbReference type="ChEBI" id="CHEBI:28115"/>
    </ligand>
</feature>
<dbReference type="Gene3D" id="1.10.1240.10">
    <property type="entry name" value="Methionine synthase domain"/>
    <property type="match status" value="1"/>
</dbReference>
<dbReference type="EC" id="2.1.1.13" evidence="6 20"/>
<dbReference type="NCBIfam" id="NF007024">
    <property type="entry name" value="PRK09490.1"/>
    <property type="match status" value="1"/>
</dbReference>
<feature type="binding site" evidence="22 24">
    <location>
        <position position="329"/>
    </location>
    <ligand>
        <name>Zn(2+)</name>
        <dbReference type="ChEBI" id="CHEBI:29105"/>
    </ligand>
</feature>
<reference evidence="30 31" key="1">
    <citation type="submission" date="2018-09" db="EMBL/GenBank/DDBJ databases">
        <title>Mesorhizobium carmichaelinearum sp. nov. isolated from Carmichaelinea spp. root nodules in New Zealand.</title>
        <authorList>
            <person name="De Meyer S.E."/>
        </authorList>
    </citation>
    <scope>NUCLEOTIDE SEQUENCE [LARGE SCALE GENOMIC DNA]</scope>
    <source>
        <strain evidence="30 31">ICMP19557</strain>
    </source>
</reference>
<evidence type="ECO:0000256" key="14">
    <source>
        <dbReference type="ARBA" id="ARBA00022737"/>
    </source>
</evidence>
<dbReference type="GO" id="GO:0008705">
    <property type="term" value="F:methionine synthase activity"/>
    <property type="evidence" value="ECO:0007669"/>
    <property type="project" value="UniProtKB-UniRule"/>
</dbReference>
<evidence type="ECO:0000256" key="23">
    <source>
        <dbReference type="PIRSR" id="PIRSR000381-2"/>
    </source>
</evidence>
<dbReference type="Gene3D" id="3.20.20.330">
    <property type="entry name" value="Homocysteine-binding-like domain"/>
    <property type="match status" value="1"/>
</dbReference>
<keyword evidence="17 21" id="KW-0170">Cobalt</keyword>
<evidence type="ECO:0000256" key="20">
    <source>
        <dbReference type="NCBIfam" id="TIGR02082"/>
    </source>
</evidence>
<dbReference type="PROSITE" id="PS50972">
    <property type="entry name" value="PTERIN_BINDING"/>
    <property type="match status" value="1"/>
</dbReference>
<evidence type="ECO:0000256" key="3">
    <source>
        <dbReference type="ARBA" id="ARBA00001956"/>
    </source>
</evidence>
<dbReference type="InterPro" id="IPR036589">
    <property type="entry name" value="HCY_dom_sf"/>
</dbReference>
<dbReference type="Proteomes" id="UP000272706">
    <property type="component" value="Unassembled WGS sequence"/>
</dbReference>
<dbReference type="Gene3D" id="3.20.20.20">
    <property type="entry name" value="Dihydropteroate synthase-like"/>
    <property type="match status" value="1"/>
</dbReference>
<dbReference type="InterPro" id="IPR050554">
    <property type="entry name" value="Met_Synthase/Corrinoid"/>
</dbReference>
<dbReference type="FunFam" id="3.40.50.280:FF:000001">
    <property type="entry name" value="Methionine synthase"/>
    <property type="match status" value="1"/>
</dbReference>
<feature type="binding site" evidence="23">
    <location>
        <position position="1169"/>
    </location>
    <ligand>
        <name>S-adenosyl-L-methionine</name>
        <dbReference type="ChEBI" id="CHEBI:59789"/>
    </ligand>
</feature>
<dbReference type="GO" id="GO:0032259">
    <property type="term" value="P:methylation"/>
    <property type="evidence" value="ECO:0007669"/>
    <property type="project" value="UniProtKB-KW"/>
</dbReference>
<feature type="binding site" evidence="23">
    <location>
        <position position="836"/>
    </location>
    <ligand>
        <name>methylcob(III)alamin</name>
        <dbReference type="ChEBI" id="CHEBI:28115"/>
    </ligand>
</feature>
<dbReference type="InterPro" id="IPR037010">
    <property type="entry name" value="VitB12-dep_Met_synth_activ_sf"/>
</dbReference>
<dbReference type="GO" id="GO:0050667">
    <property type="term" value="P:homocysteine metabolic process"/>
    <property type="evidence" value="ECO:0007669"/>
    <property type="project" value="TreeGrafter"/>
</dbReference>
<evidence type="ECO:0000256" key="8">
    <source>
        <dbReference type="ARBA" id="ARBA00022603"/>
    </source>
</evidence>
<evidence type="ECO:0000259" key="26">
    <source>
        <dbReference type="PROSITE" id="PS50972"/>
    </source>
</evidence>
<keyword evidence="9 21" id="KW-0028">Amino-acid biosynthesis</keyword>
<dbReference type="PROSITE" id="PS51337">
    <property type="entry name" value="B12_BINDING_NTER"/>
    <property type="match status" value="1"/>
</dbReference>
<feature type="binding site" evidence="23">
    <location>
        <position position="716"/>
    </location>
    <ligand>
        <name>methylcob(III)alamin</name>
        <dbReference type="ChEBI" id="CHEBI:28115"/>
    </ligand>
</feature>
<dbReference type="PROSITE" id="PS51332">
    <property type="entry name" value="B12_BINDING"/>
    <property type="match status" value="1"/>
</dbReference>
<comment type="catalytic activity">
    <reaction evidence="1 21">
        <text>(6S)-5-methyl-5,6,7,8-tetrahydrofolate + L-homocysteine = (6S)-5,6,7,8-tetrahydrofolate + L-methionine</text>
        <dbReference type="Rhea" id="RHEA:11172"/>
        <dbReference type="ChEBI" id="CHEBI:18608"/>
        <dbReference type="ChEBI" id="CHEBI:57453"/>
        <dbReference type="ChEBI" id="CHEBI:57844"/>
        <dbReference type="ChEBI" id="CHEBI:58199"/>
        <dbReference type="EC" id="2.1.1.13"/>
    </reaction>
</comment>
<keyword evidence="11 21" id="KW-0808">Transferase</keyword>
<dbReference type="SMART" id="SM01018">
    <property type="entry name" value="B12-binding_2"/>
    <property type="match status" value="1"/>
</dbReference>
<feature type="domain" description="AdoMet activation" evidence="27">
    <location>
        <begin position="930"/>
        <end position="1262"/>
    </location>
</feature>
<dbReference type="AlphaFoldDB" id="A0A3A5KJX2"/>
<dbReference type="Pfam" id="PF02965">
    <property type="entry name" value="Met_synt_B12"/>
    <property type="match status" value="1"/>
</dbReference>
<dbReference type="PANTHER" id="PTHR45833:SF1">
    <property type="entry name" value="METHIONINE SYNTHASE"/>
    <property type="match status" value="1"/>
</dbReference>
<dbReference type="Gene3D" id="3.40.50.280">
    <property type="entry name" value="Cobalamin-binding domain"/>
    <property type="match status" value="1"/>
</dbReference>
<dbReference type="Pfam" id="PF02607">
    <property type="entry name" value="B12-binding_2"/>
    <property type="match status" value="1"/>
</dbReference>
<feature type="domain" description="B12-binding N-terminal" evidence="29">
    <location>
        <begin position="672"/>
        <end position="766"/>
    </location>
</feature>
<feature type="domain" description="B12-binding" evidence="28">
    <location>
        <begin position="778"/>
        <end position="914"/>
    </location>
</feature>
<feature type="binding site" evidence="23">
    <location>
        <position position="980"/>
    </location>
    <ligand>
        <name>S-adenosyl-L-methionine</name>
        <dbReference type="ChEBI" id="CHEBI:59789"/>
    </ligand>
</feature>
<feature type="binding site" description="axial binding residue" evidence="22">
    <location>
        <position position="791"/>
    </location>
    <ligand>
        <name>methylcob(III)alamin</name>
        <dbReference type="ChEBI" id="CHEBI:28115"/>
    </ligand>
    <ligandPart>
        <name>Co</name>
        <dbReference type="ChEBI" id="CHEBI:27638"/>
    </ligandPart>
</feature>
<evidence type="ECO:0000256" key="24">
    <source>
        <dbReference type="PROSITE-ProRule" id="PRU00333"/>
    </source>
</evidence>
<evidence type="ECO:0000313" key="30">
    <source>
        <dbReference type="EMBL" id="RJT32863.1"/>
    </source>
</evidence>
<evidence type="ECO:0000256" key="15">
    <source>
        <dbReference type="ARBA" id="ARBA00022833"/>
    </source>
</evidence>
<comment type="domain">
    <text evidence="21">Modular enzyme with four functionally distinct domains. The isolated Hcy-binding domain catalyzes methyl transfer from free methylcobalamin to homocysteine. The Hcy-binding domain in association with the pterin-binding domain catalyzes the methylation of cob(I)alamin by methyltetrahydrofolate and the methylation of homocysteine. The B12-binding domain binds the cofactor. The AdoMet activation domain binds S-adenosyl-L-methionine. Under aerobic conditions cob(I)alamin can be converted to inactive cob(II)alamin. Reductive methylation by S-adenosyl-L-methionine and flavodoxin regenerates methylcobalamin.</text>
</comment>
<dbReference type="Gene3D" id="3.10.196.10">
    <property type="entry name" value="Vitamin B12-dependent methionine synthase, activation domain"/>
    <property type="match status" value="1"/>
</dbReference>
<keyword evidence="15 21" id="KW-0862">Zinc</keyword>
<comment type="cofactor">
    <cofactor evidence="2 21 24">
        <name>Zn(2+)</name>
        <dbReference type="ChEBI" id="CHEBI:29105"/>
    </cofactor>
</comment>
<keyword evidence="31" id="KW-1185">Reference proteome</keyword>
<comment type="function">
    <text evidence="18 21">Catalyzes the transfer of a methyl group from methyl-cobalamin to homocysteine, yielding enzyme-bound cob(I)alamin and methionine. Subsequently, remethylates the cofactor using methyltetrahydrofolate.</text>
</comment>
<dbReference type="PIRSF" id="PIRSF000381">
    <property type="entry name" value="MetH"/>
    <property type="match status" value="1"/>
</dbReference>
<dbReference type="UniPathway" id="UPA00051">
    <property type="reaction ID" value="UER00081"/>
</dbReference>
<dbReference type="Pfam" id="PF00809">
    <property type="entry name" value="Pterin_bind"/>
    <property type="match status" value="1"/>
</dbReference>
<evidence type="ECO:0000256" key="6">
    <source>
        <dbReference type="ARBA" id="ARBA00012032"/>
    </source>
</evidence>
<dbReference type="Gene3D" id="1.10.288.10">
    <property type="entry name" value="Cobalamin-dependent Methionine Synthase, domain 2"/>
    <property type="match status" value="1"/>
</dbReference>
<evidence type="ECO:0000256" key="4">
    <source>
        <dbReference type="ARBA" id="ARBA00005178"/>
    </source>
</evidence>
<dbReference type="SUPFAM" id="SSF47644">
    <property type="entry name" value="Methionine synthase domain"/>
    <property type="match status" value="1"/>
</dbReference>
<dbReference type="PANTHER" id="PTHR45833">
    <property type="entry name" value="METHIONINE SYNTHASE"/>
    <property type="match status" value="1"/>
</dbReference>
<comment type="pathway">
    <text evidence="4 21">Amino-acid biosynthesis; L-methionine biosynthesis via de novo pathway; L-methionine from L-homocysteine (MetH route): step 1/1.</text>
</comment>
<evidence type="ECO:0000313" key="31">
    <source>
        <dbReference type="Proteomes" id="UP000272706"/>
    </source>
</evidence>
<dbReference type="SUPFAM" id="SSF51717">
    <property type="entry name" value="Dihydropteroate synthetase-like"/>
    <property type="match status" value="1"/>
</dbReference>
<evidence type="ECO:0000256" key="10">
    <source>
        <dbReference type="ARBA" id="ARBA00022628"/>
    </source>
</evidence>
<evidence type="ECO:0000256" key="13">
    <source>
        <dbReference type="ARBA" id="ARBA00022723"/>
    </source>
</evidence>
<feature type="binding site" evidence="23">
    <location>
        <position position="893"/>
    </location>
    <ligand>
        <name>methylcob(III)alamin</name>
        <dbReference type="ChEBI" id="CHEBI:28115"/>
    </ligand>
</feature>
<keyword evidence="8 21" id="KW-0489">Methyltransferase</keyword>
<evidence type="ECO:0000259" key="27">
    <source>
        <dbReference type="PROSITE" id="PS50974"/>
    </source>
</evidence>
<dbReference type="RefSeq" id="WP_120017147.1">
    <property type="nucleotide sequence ID" value="NZ_QZWZ01000024.1"/>
</dbReference>
<dbReference type="SUPFAM" id="SSF52242">
    <property type="entry name" value="Cobalamin (vitamin B12)-binding domain"/>
    <property type="match status" value="1"/>
</dbReference>
<dbReference type="PROSITE" id="PS50970">
    <property type="entry name" value="HCY"/>
    <property type="match status" value="1"/>
</dbReference>
<evidence type="ECO:0000256" key="7">
    <source>
        <dbReference type="ARBA" id="ARBA00013998"/>
    </source>
</evidence>
<proteinExistence type="inferred from homology"/>
<evidence type="ECO:0000256" key="12">
    <source>
        <dbReference type="ARBA" id="ARBA00022691"/>
    </source>
</evidence>
<comment type="similarity">
    <text evidence="5">Belongs to the vitamin-B12 dependent methionine synthase family.</text>
</comment>
<keyword evidence="12 21" id="KW-0949">S-adenosyl-L-methionine</keyword>
<dbReference type="InterPro" id="IPR036724">
    <property type="entry name" value="Cobalamin-bd_sf"/>
</dbReference>
<dbReference type="GO" id="GO:0005829">
    <property type="term" value="C:cytosol"/>
    <property type="evidence" value="ECO:0007669"/>
    <property type="project" value="TreeGrafter"/>
</dbReference>
<feature type="binding site" evidence="22 24">
    <location>
        <position position="330"/>
    </location>
    <ligand>
        <name>Zn(2+)</name>
        <dbReference type="ChEBI" id="CHEBI:29105"/>
    </ligand>
</feature>
<keyword evidence="16 21" id="KW-0486">Methionine biosynthesis</keyword>
<feature type="domain" description="Hcy-binding" evidence="25">
    <location>
        <begin position="25"/>
        <end position="344"/>
    </location>
</feature>
<dbReference type="CDD" id="cd02069">
    <property type="entry name" value="methionine_synthase_B12_BD"/>
    <property type="match status" value="1"/>
</dbReference>
<dbReference type="CDD" id="cd00740">
    <property type="entry name" value="MeTr"/>
    <property type="match status" value="1"/>
</dbReference>
<keyword evidence="10 21" id="KW-0846">Cobalamin</keyword>
<dbReference type="NCBIfam" id="TIGR02082">
    <property type="entry name" value="metH"/>
    <property type="match status" value="1"/>
</dbReference>
<evidence type="ECO:0000259" key="29">
    <source>
        <dbReference type="PROSITE" id="PS51337"/>
    </source>
</evidence>
<dbReference type="InterPro" id="IPR006158">
    <property type="entry name" value="Cobalamin-bd"/>
</dbReference>
<evidence type="ECO:0000259" key="25">
    <source>
        <dbReference type="PROSITE" id="PS50970"/>
    </source>
</evidence>
<evidence type="ECO:0000256" key="16">
    <source>
        <dbReference type="ARBA" id="ARBA00023167"/>
    </source>
</evidence>
<dbReference type="InterPro" id="IPR033706">
    <property type="entry name" value="Met_synthase_B12-bd"/>
</dbReference>
<comment type="caution">
    <text evidence="30">The sequence shown here is derived from an EMBL/GenBank/DDBJ whole genome shotgun (WGS) entry which is preliminary data.</text>
</comment>
<dbReference type="SUPFAM" id="SSF82282">
    <property type="entry name" value="Homocysteine S-methyltransferase"/>
    <property type="match status" value="1"/>
</dbReference>
<evidence type="ECO:0000256" key="21">
    <source>
        <dbReference type="PIRNR" id="PIRNR000381"/>
    </source>
</evidence>
<dbReference type="InterPro" id="IPR011005">
    <property type="entry name" value="Dihydropteroate_synth-like_sf"/>
</dbReference>
<dbReference type="GO" id="GO:0046653">
    <property type="term" value="P:tetrahydrofolate metabolic process"/>
    <property type="evidence" value="ECO:0007669"/>
    <property type="project" value="TreeGrafter"/>
</dbReference>
<dbReference type="InterPro" id="IPR011822">
    <property type="entry name" value="MetH"/>
</dbReference>
<protein>
    <recommendedName>
        <fullName evidence="7 20">Methionine synthase</fullName>
        <ecNumber evidence="6 20">2.1.1.13</ecNumber>
    </recommendedName>
    <alternativeName>
        <fullName evidence="19 21">5-methyltetrahydrofolate--homocysteine methyltransferase</fullName>
    </alternativeName>
</protein>
<evidence type="ECO:0000256" key="17">
    <source>
        <dbReference type="ARBA" id="ARBA00023285"/>
    </source>
</evidence>
<keyword evidence="14" id="KW-0677">Repeat</keyword>
<dbReference type="Pfam" id="PF02310">
    <property type="entry name" value="B12-binding"/>
    <property type="match status" value="1"/>
</dbReference>
<dbReference type="FunFam" id="3.20.20.330:FF:000001">
    <property type="entry name" value="Methionine synthase"/>
    <property type="match status" value="1"/>
</dbReference>
<name>A0A3A5KJX2_9HYPH</name>
<comment type="cofactor">
    <cofactor evidence="3 21 22">
        <name>methylcob(III)alamin</name>
        <dbReference type="ChEBI" id="CHEBI:28115"/>
    </cofactor>
</comment>
<evidence type="ECO:0000256" key="1">
    <source>
        <dbReference type="ARBA" id="ARBA00001700"/>
    </source>
</evidence>
<feature type="binding site" evidence="23">
    <location>
        <begin position="1224"/>
        <end position="1225"/>
    </location>
    <ligand>
        <name>S-adenosyl-L-methionine</name>
        <dbReference type="ChEBI" id="CHEBI:59789"/>
    </ligand>
</feature>
<accession>A0A3A5KJX2</accession>
<dbReference type="GO" id="GO:0031419">
    <property type="term" value="F:cobalamin binding"/>
    <property type="evidence" value="ECO:0007669"/>
    <property type="project" value="UniProtKB-UniRule"/>
</dbReference>
<evidence type="ECO:0000256" key="2">
    <source>
        <dbReference type="ARBA" id="ARBA00001947"/>
    </source>
</evidence>
<evidence type="ECO:0000259" key="28">
    <source>
        <dbReference type="PROSITE" id="PS51332"/>
    </source>
</evidence>
<dbReference type="InterPro" id="IPR036594">
    <property type="entry name" value="Meth_synthase_dom"/>
</dbReference>
<organism evidence="30 31">
    <name type="scientific">Mesorhizobium waimense</name>
    <dbReference type="NCBI Taxonomy" id="1300307"/>
    <lineage>
        <taxon>Bacteria</taxon>
        <taxon>Pseudomonadati</taxon>
        <taxon>Pseudomonadota</taxon>
        <taxon>Alphaproteobacteria</taxon>
        <taxon>Hyphomicrobiales</taxon>
        <taxon>Phyllobacteriaceae</taxon>
        <taxon>Mesorhizobium</taxon>
    </lineage>
</organism>
<evidence type="ECO:0000256" key="9">
    <source>
        <dbReference type="ARBA" id="ARBA00022605"/>
    </source>
</evidence>
<dbReference type="SUPFAM" id="SSF56507">
    <property type="entry name" value="Methionine synthase activation domain-like"/>
    <property type="match status" value="1"/>
</dbReference>
<evidence type="ECO:0000256" key="18">
    <source>
        <dbReference type="ARBA" id="ARBA00025552"/>
    </source>
</evidence>
<feature type="domain" description="Pterin-binding" evidence="26">
    <location>
        <begin position="375"/>
        <end position="636"/>
    </location>
</feature>
<dbReference type="FunFam" id="3.20.20.20:FF:000002">
    <property type="entry name" value="Methionine synthase"/>
    <property type="match status" value="1"/>
</dbReference>